<gene>
    <name evidence="4" type="primary">LOC105173420</name>
</gene>
<protein>
    <submittedName>
        <fullName evidence="4">Late embryogenesis abundant protein 18-like</fullName>
    </submittedName>
</protein>
<dbReference type="OrthoDB" id="910397at2759"/>
<evidence type="ECO:0000313" key="3">
    <source>
        <dbReference type="Proteomes" id="UP000504604"/>
    </source>
</evidence>
<dbReference type="PANTHER" id="PTHR33493">
    <property type="entry name" value="LATE EMBRYOGENESIS ABUNDANT PROTEIN 6-RELATED"/>
    <property type="match status" value="1"/>
</dbReference>
<accession>A0A6I9U3B9</accession>
<dbReference type="AlphaFoldDB" id="A0A6I9U3B9"/>
<dbReference type="KEGG" id="sind:105173420"/>
<keyword evidence="3" id="KW-1185">Reference proteome</keyword>
<dbReference type="Proteomes" id="UP000504604">
    <property type="component" value="Linkage group LG11"/>
</dbReference>
<dbReference type="InterPro" id="IPR005513">
    <property type="entry name" value="LEA_1"/>
</dbReference>
<reference evidence="4" key="1">
    <citation type="submission" date="2025-08" db="UniProtKB">
        <authorList>
            <consortium name="RefSeq"/>
        </authorList>
    </citation>
    <scope>IDENTIFICATION</scope>
</reference>
<feature type="region of interest" description="Disordered" evidence="2">
    <location>
        <begin position="58"/>
        <end position="157"/>
    </location>
</feature>
<name>A0A6I9U3B9_SESIN</name>
<comment type="similarity">
    <text evidence="1">Belongs to the LEA type 1 family.</text>
</comment>
<proteinExistence type="inferred from homology"/>
<evidence type="ECO:0000256" key="1">
    <source>
        <dbReference type="ARBA" id="ARBA00010975"/>
    </source>
</evidence>
<dbReference type="RefSeq" id="XP_011093450.1">
    <property type="nucleotide sequence ID" value="XM_011095148.2"/>
</dbReference>
<dbReference type="GeneID" id="105173420"/>
<feature type="compositionally biased region" description="Basic and acidic residues" evidence="2">
    <location>
        <begin position="58"/>
        <end position="67"/>
    </location>
</feature>
<dbReference type="GO" id="GO:0009793">
    <property type="term" value="P:embryo development ending in seed dormancy"/>
    <property type="evidence" value="ECO:0007669"/>
    <property type="project" value="InterPro"/>
</dbReference>
<organism evidence="3 4">
    <name type="scientific">Sesamum indicum</name>
    <name type="common">Oriental sesame</name>
    <name type="synonym">Sesamum orientale</name>
    <dbReference type="NCBI Taxonomy" id="4182"/>
    <lineage>
        <taxon>Eukaryota</taxon>
        <taxon>Viridiplantae</taxon>
        <taxon>Streptophyta</taxon>
        <taxon>Embryophyta</taxon>
        <taxon>Tracheophyta</taxon>
        <taxon>Spermatophyta</taxon>
        <taxon>Magnoliopsida</taxon>
        <taxon>eudicotyledons</taxon>
        <taxon>Gunneridae</taxon>
        <taxon>Pentapetalae</taxon>
        <taxon>asterids</taxon>
        <taxon>lamiids</taxon>
        <taxon>Lamiales</taxon>
        <taxon>Pedaliaceae</taxon>
        <taxon>Sesamum</taxon>
    </lineage>
</organism>
<sequence length="157" mass="17086">MQAIKEKLNDMNEMRKAKAEAKDEEKAEKELAKARLEVAHEVRMAREAEAAMDLHVARAAEKMAEHERKHRQPSSRSGRDRLAPPGEDNYVQDSHGRVISVSPIPEHNSSDGMSGSGADLSRSISFPRDRASMDSTASNAGTPDGGGKADGPNQILQ</sequence>
<evidence type="ECO:0000313" key="4">
    <source>
        <dbReference type="RefSeq" id="XP_011093450.1"/>
    </source>
</evidence>
<dbReference type="Pfam" id="PF03760">
    <property type="entry name" value="LEA_1"/>
    <property type="match status" value="1"/>
</dbReference>
<feature type="region of interest" description="Disordered" evidence="2">
    <location>
        <begin position="1"/>
        <end position="27"/>
    </location>
</feature>
<evidence type="ECO:0000256" key="2">
    <source>
        <dbReference type="SAM" id="MobiDB-lite"/>
    </source>
</evidence>
<dbReference type="Gramene" id="SIN_1024970.t">
    <property type="protein sequence ID" value="SIN_1024970.t"/>
    <property type="gene ID" value="SIN_1024970"/>
</dbReference>
<dbReference type="PANTHER" id="PTHR33493:SF3">
    <property type="entry name" value="LATE EMBRYOGENESIS ABUNDANT PROTEIN, LEA_1 SUBGROUP"/>
    <property type="match status" value="1"/>
</dbReference>
<dbReference type="InParanoid" id="A0A6I9U3B9"/>